<dbReference type="SUPFAM" id="SSF55729">
    <property type="entry name" value="Acyl-CoA N-acyltransferases (Nat)"/>
    <property type="match status" value="1"/>
</dbReference>
<name>A0A9P4Q3V3_9PEZI</name>
<evidence type="ECO:0000313" key="5">
    <source>
        <dbReference type="Proteomes" id="UP000799441"/>
    </source>
</evidence>
<keyword evidence="5" id="KW-1185">Reference proteome</keyword>
<protein>
    <submittedName>
        <fullName evidence="4">Acyl-CoA N-acyltransferase</fullName>
    </submittedName>
</protein>
<feature type="domain" description="N-acetyltransferase" evidence="3">
    <location>
        <begin position="31"/>
        <end position="209"/>
    </location>
</feature>
<evidence type="ECO:0000259" key="3">
    <source>
        <dbReference type="PROSITE" id="PS51186"/>
    </source>
</evidence>
<dbReference type="Pfam" id="PF00583">
    <property type="entry name" value="Acetyltransf_1"/>
    <property type="match status" value="1"/>
</dbReference>
<evidence type="ECO:0000313" key="4">
    <source>
        <dbReference type="EMBL" id="KAF2719060.1"/>
    </source>
</evidence>
<dbReference type="OrthoDB" id="9975416at2759"/>
<keyword evidence="2" id="KW-0012">Acyltransferase</keyword>
<dbReference type="EMBL" id="MU003816">
    <property type="protein sequence ID" value="KAF2719060.1"/>
    <property type="molecule type" value="Genomic_DNA"/>
</dbReference>
<keyword evidence="1" id="KW-0808">Transferase</keyword>
<dbReference type="InterPro" id="IPR000182">
    <property type="entry name" value="GNAT_dom"/>
</dbReference>
<dbReference type="CDD" id="cd04301">
    <property type="entry name" value="NAT_SF"/>
    <property type="match status" value="1"/>
</dbReference>
<dbReference type="GO" id="GO:0016747">
    <property type="term" value="F:acyltransferase activity, transferring groups other than amino-acyl groups"/>
    <property type="evidence" value="ECO:0007669"/>
    <property type="project" value="InterPro"/>
</dbReference>
<dbReference type="Proteomes" id="UP000799441">
    <property type="component" value="Unassembled WGS sequence"/>
</dbReference>
<dbReference type="Gene3D" id="3.40.630.30">
    <property type="match status" value="1"/>
</dbReference>
<gene>
    <name evidence="4" type="ORF">K431DRAFT_287088</name>
</gene>
<sequence>MAVAAVLSPDPGAQAPLEKTETTLLRESVPFGLRRAIISDVEAITKLGTQVFTATFGHSVSAEELAAYLESAYTHTAIKADIQDPNKDLIVATTTANTQDGLPEEKVLGFAQLTRNSREPCVEHLPKTVELQRLYVDIAAHGMGVGKAMSIKLDDMAREQGFQYIWLGVWEENVKAHKVYARLGYETVGDHDFAVGPVVQRDLIMVKKL</sequence>
<organism evidence="4 5">
    <name type="scientific">Polychaeton citri CBS 116435</name>
    <dbReference type="NCBI Taxonomy" id="1314669"/>
    <lineage>
        <taxon>Eukaryota</taxon>
        <taxon>Fungi</taxon>
        <taxon>Dikarya</taxon>
        <taxon>Ascomycota</taxon>
        <taxon>Pezizomycotina</taxon>
        <taxon>Dothideomycetes</taxon>
        <taxon>Dothideomycetidae</taxon>
        <taxon>Capnodiales</taxon>
        <taxon>Capnodiaceae</taxon>
        <taxon>Polychaeton</taxon>
    </lineage>
</organism>
<dbReference type="PANTHER" id="PTHR43877">
    <property type="entry name" value="AMINOALKYLPHOSPHONATE N-ACETYLTRANSFERASE-RELATED-RELATED"/>
    <property type="match status" value="1"/>
</dbReference>
<evidence type="ECO:0000256" key="2">
    <source>
        <dbReference type="ARBA" id="ARBA00023315"/>
    </source>
</evidence>
<dbReference type="PROSITE" id="PS51186">
    <property type="entry name" value="GNAT"/>
    <property type="match status" value="1"/>
</dbReference>
<dbReference type="InterPro" id="IPR050832">
    <property type="entry name" value="Bact_Acetyltransf"/>
</dbReference>
<accession>A0A9P4Q3V3</accession>
<comment type="caution">
    <text evidence="4">The sequence shown here is derived from an EMBL/GenBank/DDBJ whole genome shotgun (WGS) entry which is preliminary data.</text>
</comment>
<reference evidence="4" key="1">
    <citation type="journal article" date="2020" name="Stud. Mycol.">
        <title>101 Dothideomycetes genomes: a test case for predicting lifestyles and emergence of pathogens.</title>
        <authorList>
            <person name="Haridas S."/>
            <person name="Albert R."/>
            <person name="Binder M."/>
            <person name="Bloem J."/>
            <person name="Labutti K."/>
            <person name="Salamov A."/>
            <person name="Andreopoulos B."/>
            <person name="Baker S."/>
            <person name="Barry K."/>
            <person name="Bills G."/>
            <person name="Bluhm B."/>
            <person name="Cannon C."/>
            <person name="Castanera R."/>
            <person name="Culley D."/>
            <person name="Daum C."/>
            <person name="Ezra D."/>
            <person name="Gonzalez J."/>
            <person name="Henrissat B."/>
            <person name="Kuo A."/>
            <person name="Liang C."/>
            <person name="Lipzen A."/>
            <person name="Lutzoni F."/>
            <person name="Magnuson J."/>
            <person name="Mondo S."/>
            <person name="Nolan M."/>
            <person name="Ohm R."/>
            <person name="Pangilinan J."/>
            <person name="Park H.-J."/>
            <person name="Ramirez L."/>
            <person name="Alfaro M."/>
            <person name="Sun H."/>
            <person name="Tritt A."/>
            <person name="Yoshinaga Y."/>
            <person name="Zwiers L.-H."/>
            <person name="Turgeon B."/>
            <person name="Goodwin S."/>
            <person name="Spatafora J."/>
            <person name="Crous P."/>
            <person name="Grigoriev I."/>
        </authorList>
    </citation>
    <scope>NUCLEOTIDE SEQUENCE</scope>
    <source>
        <strain evidence="4">CBS 116435</strain>
    </source>
</reference>
<dbReference type="InterPro" id="IPR016181">
    <property type="entry name" value="Acyl_CoA_acyltransferase"/>
</dbReference>
<proteinExistence type="predicted"/>
<evidence type="ECO:0000256" key="1">
    <source>
        <dbReference type="ARBA" id="ARBA00022679"/>
    </source>
</evidence>
<dbReference type="AlphaFoldDB" id="A0A9P4Q3V3"/>